<comment type="caution">
    <text evidence="3">The sequence shown here is derived from an EMBL/GenBank/DDBJ whole genome shotgun (WGS) entry which is preliminary data.</text>
</comment>
<feature type="domain" description="DUF7580" evidence="2">
    <location>
        <begin position="321"/>
        <end position="523"/>
    </location>
</feature>
<name>A0A1Q8S219_9PEZI</name>
<feature type="domain" description="Prion-inhibition and propagation HeLo" evidence="1">
    <location>
        <begin position="5"/>
        <end position="106"/>
    </location>
</feature>
<dbReference type="InterPro" id="IPR011009">
    <property type="entry name" value="Kinase-like_dom_sf"/>
</dbReference>
<protein>
    <submittedName>
        <fullName evidence="3">Uncharacterized protein</fullName>
    </submittedName>
</protein>
<sequence length="528" mass="60059">MEPIGLAVGVVGILFAFKGAIDSALILEDFIDDNQSESRHWALRYHVQKCRLEAWGDHCNIKDEANCTLAKKTQSLKKVIKWTLEEIQRLNDMIDSLVQKHDISQDAGARKRKFRWHIKTKSEFERLVLNFQRLVDDLEEFTYSSTQLQLLTKAFLPVMLAEMRNVKMLESLADHPPAGDQTIALSAKAKLLQGQLSRSESQVATAIWLHGPSFELVDNASKNGLGLIKESEEKVRPVWIEWSIFDQGPETKLYVERIEALGRLLKGISEPALRLPPFYGIYDDVDYEIQNRSKRIGYVFGAPESALDYEKRAHTFRCDVDENPPVNLASMLEDESATPPLLGDRFRLAFTLASAFSLFHAAGWLHKGLHSGNILFLREANGTISVTEPFITGFQYARRQNQASLSRGPLESKKLMHYYHPDAAAGFSKRLDLYSLGIVLCEIGRWATMPSRMPTQKLKKLSSREAWRNYILGSRLEELGWRMGEQYRSAVRVLLQCDLPDDNSRLGHAFFAQEFQKKVLQPLSKCTA</sequence>
<dbReference type="OrthoDB" id="1911848at2759"/>
<dbReference type="EMBL" id="MPGH01000035">
    <property type="protein sequence ID" value="OLN95463.1"/>
    <property type="molecule type" value="Genomic_DNA"/>
</dbReference>
<dbReference type="Proteomes" id="UP000186583">
    <property type="component" value="Unassembled WGS sequence"/>
</dbReference>
<evidence type="ECO:0000313" key="3">
    <source>
        <dbReference type="EMBL" id="OLN95463.1"/>
    </source>
</evidence>
<proteinExistence type="predicted"/>
<evidence type="ECO:0000259" key="2">
    <source>
        <dbReference type="Pfam" id="PF24476"/>
    </source>
</evidence>
<dbReference type="InterPro" id="IPR038305">
    <property type="entry name" value="HeLo_sf"/>
</dbReference>
<dbReference type="AlphaFoldDB" id="A0A1Q8S219"/>
<dbReference type="Gene3D" id="1.10.510.10">
    <property type="entry name" value="Transferase(Phosphotransferase) domain 1"/>
    <property type="match status" value="1"/>
</dbReference>
<dbReference type="InterPro" id="IPR056002">
    <property type="entry name" value="DUF7580"/>
</dbReference>
<dbReference type="Gene3D" id="1.20.120.1020">
    <property type="entry name" value="Prion-inhibition and propagation, HeLo domain"/>
    <property type="match status" value="2"/>
</dbReference>
<dbReference type="Pfam" id="PF14479">
    <property type="entry name" value="HeLo"/>
    <property type="match status" value="1"/>
</dbReference>
<evidence type="ECO:0000313" key="4">
    <source>
        <dbReference type="Proteomes" id="UP000186583"/>
    </source>
</evidence>
<dbReference type="InterPro" id="IPR029498">
    <property type="entry name" value="HeLo_dom"/>
</dbReference>
<accession>A0A1Q8S219</accession>
<gene>
    <name evidence="3" type="ORF">CCHL11_05176</name>
</gene>
<reference evidence="3 4" key="1">
    <citation type="submission" date="2016-11" db="EMBL/GenBank/DDBJ databases">
        <title>Draft Genome Assembly of Colletotrichum chlorophyti a pathogen of herbaceous plants.</title>
        <authorList>
            <person name="Gan P."/>
            <person name="Narusaka M."/>
            <person name="Tsushima A."/>
            <person name="Narusaka Y."/>
            <person name="Takano Y."/>
            <person name="Shirasu K."/>
        </authorList>
    </citation>
    <scope>NUCLEOTIDE SEQUENCE [LARGE SCALE GENOMIC DNA]</scope>
    <source>
        <strain evidence="3 4">NTL11</strain>
    </source>
</reference>
<keyword evidence="4" id="KW-1185">Reference proteome</keyword>
<dbReference type="STRING" id="708187.A0A1Q8S219"/>
<dbReference type="Pfam" id="PF24476">
    <property type="entry name" value="DUF7580"/>
    <property type="match status" value="1"/>
</dbReference>
<dbReference type="PANTHER" id="PTHR37542:SF3">
    <property type="entry name" value="PRION-INHIBITION AND PROPAGATION HELO DOMAIN-CONTAINING PROTEIN"/>
    <property type="match status" value="1"/>
</dbReference>
<dbReference type="SUPFAM" id="SSF56112">
    <property type="entry name" value="Protein kinase-like (PK-like)"/>
    <property type="match status" value="1"/>
</dbReference>
<organism evidence="3 4">
    <name type="scientific">Colletotrichum chlorophyti</name>
    <dbReference type="NCBI Taxonomy" id="708187"/>
    <lineage>
        <taxon>Eukaryota</taxon>
        <taxon>Fungi</taxon>
        <taxon>Dikarya</taxon>
        <taxon>Ascomycota</taxon>
        <taxon>Pezizomycotina</taxon>
        <taxon>Sordariomycetes</taxon>
        <taxon>Hypocreomycetidae</taxon>
        <taxon>Glomerellales</taxon>
        <taxon>Glomerellaceae</taxon>
        <taxon>Colletotrichum</taxon>
    </lineage>
</organism>
<evidence type="ECO:0000259" key="1">
    <source>
        <dbReference type="Pfam" id="PF14479"/>
    </source>
</evidence>
<dbReference type="PANTHER" id="PTHR37542">
    <property type="entry name" value="HELO DOMAIN-CONTAINING PROTEIN-RELATED"/>
    <property type="match status" value="1"/>
</dbReference>